<dbReference type="PANTHER" id="PTHR48080">
    <property type="entry name" value="D-GALACTONATE DEHYDRATASE-RELATED"/>
    <property type="match status" value="1"/>
</dbReference>
<dbReference type="InterPro" id="IPR013342">
    <property type="entry name" value="Mandelate_racemase_C"/>
</dbReference>
<dbReference type="SUPFAM" id="SSF54826">
    <property type="entry name" value="Enolase N-terminal domain-like"/>
    <property type="match status" value="1"/>
</dbReference>
<dbReference type="PANTHER" id="PTHR48080:SF2">
    <property type="entry name" value="D-GALACTONATE DEHYDRATASE"/>
    <property type="match status" value="1"/>
</dbReference>
<dbReference type="InterPro" id="IPR013341">
    <property type="entry name" value="Mandelate_racemase_N_dom"/>
</dbReference>
<reference evidence="4" key="2">
    <citation type="submission" date="2020-09" db="EMBL/GenBank/DDBJ databases">
        <authorList>
            <person name="Sun Q."/>
            <person name="Ohkuma M."/>
        </authorList>
    </citation>
    <scope>NUCLEOTIDE SEQUENCE</scope>
    <source>
        <strain evidence="4">JCM 11219</strain>
    </source>
</reference>
<dbReference type="Pfam" id="PF13378">
    <property type="entry name" value="MR_MLE_C"/>
    <property type="match status" value="1"/>
</dbReference>
<feature type="domain" description="Mandelate racemase/muconate lactonizing enzyme C-terminal" evidence="2">
    <location>
        <begin position="147"/>
        <end position="259"/>
    </location>
</feature>
<name>A0A830E1C9_9CREN</name>
<dbReference type="SFLD" id="SFLDG00179">
    <property type="entry name" value="mandelate_racemase"/>
    <property type="match status" value="1"/>
</dbReference>
<accession>A0A830E1C9</accession>
<dbReference type="OrthoDB" id="42605at2157"/>
<dbReference type="InterPro" id="IPR029065">
    <property type="entry name" value="Enolase_C-like"/>
</dbReference>
<evidence type="ECO:0000256" key="1">
    <source>
        <dbReference type="ARBA" id="ARBA00023239"/>
    </source>
</evidence>
<sequence>MSEPTIKSVRVLTVMGNFEWPIVKVELSNGLVGYGECHRGPGIKEVLRRAEELIRGREVNVEYLLRLVRKHIPNSEWGVVNNAISGLETALWDLKGKLTGLPVYELLGGRVRDRVAVYADLHAGAGITETGGKRWVELASTEVAYNVENYVRRAREAMGMGFRYIKFDVDVPENMMETEFDRTVGMKVVKFVTSFIGGVRDAVKYDVDIMIDGHWAFSVPTALAIARELARYDVFWFEDPVPPENIDAMMEVRLKSPVPIATGEKLYRLSQFRELIGKGATDIIHPDVQRLGGLLEMKKIAYLAEEYYVPVAIHNISSPIGTMANAHVAATIGDFIAIEWHAIDLPWWPDMVREGMIIRDGHIIPPKRPGLGVELNERVAIDHAKDQGEVKEFLQ</sequence>
<dbReference type="Gene3D" id="3.20.20.120">
    <property type="entry name" value="Enolase-like C-terminal domain"/>
    <property type="match status" value="1"/>
</dbReference>
<keyword evidence="6" id="KW-1185">Reference proteome</keyword>
<dbReference type="Gene3D" id="3.30.390.10">
    <property type="entry name" value="Enolase-like, N-terminal domain"/>
    <property type="match status" value="1"/>
</dbReference>
<dbReference type="RefSeq" id="WP_188603141.1">
    <property type="nucleotide sequence ID" value="NZ_AP026830.1"/>
</dbReference>
<dbReference type="SUPFAM" id="SSF51604">
    <property type="entry name" value="Enolase C-terminal domain-like"/>
    <property type="match status" value="1"/>
</dbReference>
<evidence type="ECO:0000313" key="5">
    <source>
        <dbReference type="Proteomes" id="UP000657075"/>
    </source>
</evidence>
<dbReference type="InterPro" id="IPR034593">
    <property type="entry name" value="DgoD-like"/>
</dbReference>
<organism evidence="4 5">
    <name type="scientific">Vulcanisaeta souniana JCM 11219</name>
    <dbReference type="NCBI Taxonomy" id="1293586"/>
    <lineage>
        <taxon>Archaea</taxon>
        <taxon>Thermoproteota</taxon>
        <taxon>Thermoprotei</taxon>
        <taxon>Thermoproteales</taxon>
        <taxon>Thermoproteaceae</taxon>
        <taxon>Vulcanisaeta</taxon>
    </lineage>
</organism>
<dbReference type="SFLD" id="SFLDS00001">
    <property type="entry name" value="Enolase"/>
    <property type="match status" value="1"/>
</dbReference>
<dbReference type="GO" id="GO:0009063">
    <property type="term" value="P:amino acid catabolic process"/>
    <property type="evidence" value="ECO:0007669"/>
    <property type="project" value="InterPro"/>
</dbReference>
<dbReference type="GeneID" id="76208039"/>
<dbReference type="InterPro" id="IPR029017">
    <property type="entry name" value="Enolase-like_N"/>
</dbReference>
<reference evidence="4" key="1">
    <citation type="journal article" date="2014" name="Int. J. Syst. Evol. Microbiol.">
        <title>Complete genome sequence of Corynebacterium casei LMG S-19264T (=DSM 44701T), isolated from a smear-ripened cheese.</title>
        <authorList>
            <consortium name="US DOE Joint Genome Institute (JGI-PGF)"/>
            <person name="Walter F."/>
            <person name="Albersmeier A."/>
            <person name="Kalinowski J."/>
            <person name="Ruckert C."/>
        </authorList>
    </citation>
    <scope>NUCLEOTIDE SEQUENCE</scope>
    <source>
        <strain evidence="4">JCM 11219</strain>
    </source>
</reference>
<dbReference type="Proteomes" id="UP000657075">
    <property type="component" value="Unassembled WGS sequence"/>
</dbReference>
<dbReference type="GO" id="GO:0016829">
    <property type="term" value="F:lyase activity"/>
    <property type="evidence" value="ECO:0007669"/>
    <property type="project" value="UniProtKB-KW"/>
</dbReference>
<evidence type="ECO:0000259" key="2">
    <source>
        <dbReference type="SMART" id="SM00922"/>
    </source>
</evidence>
<gene>
    <name evidence="4" type="ORF">GCM10007112_12130</name>
    <name evidence="3" type="ORF">Vsou_25010</name>
</gene>
<evidence type="ECO:0000313" key="6">
    <source>
        <dbReference type="Proteomes" id="UP001060771"/>
    </source>
</evidence>
<dbReference type="PROSITE" id="PS00908">
    <property type="entry name" value="MR_MLE_1"/>
    <property type="match status" value="1"/>
</dbReference>
<proteinExistence type="predicted"/>
<keyword evidence="1" id="KW-0456">Lyase</keyword>
<dbReference type="AlphaFoldDB" id="A0A830E1C9"/>
<evidence type="ECO:0000313" key="3">
    <source>
        <dbReference type="EMBL" id="BDR93408.1"/>
    </source>
</evidence>
<protein>
    <recommendedName>
        <fullName evidence="2">Mandelate racemase/muconate lactonizing enzyme C-terminal domain-containing protein</fullName>
    </recommendedName>
</protein>
<dbReference type="SMART" id="SM00922">
    <property type="entry name" value="MR_MLE"/>
    <property type="match status" value="1"/>
</dbReference>
<dbReference type="Pfam" id="PF02746">
    <property type="entry name" value="MR_MLE_N"/>
    <property type="match status" value="1"/>
</dbReference>
<evidence type="ECO:0000313" key="4">
    <source>
        <dbReference type="EMBL" id="GGI76912.1"/>
    </source>
</evidence>
<dbReference type="EMBL" id="BMNM01000004">
    <property type="protein sequence ID" value="GGI76912.1"/>
    <property type="molecule type" value="Genomic_DNA"/>
</dbReference>
<reference evidence="3" key="4">
    <citation type="journal article" date="2023" name="Microbiol. Resour. Announc.">
        <title>Complete Genome Sequence of Vulcanisaeta souniana Strain IC-059, a Hyperthermophilic Archaeon Isolated from Hot Spring Water in Japan.</title>
        <authorList>
            <person name="Kato S."/>
            <person name="Itoh T."/>
            <person name="Wu L."/>
            <person name="Ma J."/>
            <person name="Ohkuma M."/>
        </authorList>
    </citation>
    <scope>NUCLEOTIDE SEQUENCE</scope>
    <source>
        <strain evidence="3">JCM 11219</strain>
    </source>
</reference>
<reference evidence="6" key="3">
    <citation type="submission" date="2022-09" db="EMBL/GenBank/DDBJ databases">
        <title>Complete genome sequence of Vulcanisaeta souniana.</title>
        <authorList>
            <person name="Kato S."/>
            <person name="Itoh T."/>
            <person name="Ohkuma M."/>
        </authorList>
    </citation>
    <scope>NUCLEOTIDE SEQUENCE [LARGE SCALE GENOMIC DNA]</scope>
    <source>
        <strain evidence="6">JCM 11219</strain>
    </source>
</reference>
<dbReference type="EMBL" id="AP026830">
    <property type="protein sequence ID" value="BDR93408.1"/>
    <property type="molecule type" value="Genomic_DNA"/>
</dbReference>
<dbReference type="CDD" id="cd03316">
    <property type="entry name" value="MR_like"/>
    <property type="match status" value="1"/>
</dbReference>
<dbReference type="Proteomes" id="UP001060771">
    <property type="component" value="Chromosome"/>
</dbReference>
<dbReference type="InterPro" id="IPR036849">
    <property type="entry name" value="Enolase-like_C_sf"/>
</dbReference>
<dbReference type="InterPro" id="IPR018110">
    <property type="entry name" value="Mandel_Rmase/mucon_lact_enz_CS"/>
</dbReference>